<evidence type="ECO:0000313" key="3">
    <source>
        <dbReference type="EMBL" id="GAA2035174.1"/>
    </source>
</evidence>
<sequence>MSPRATRTDAPPRATAHAPRRRRPLAPFAGLGAAVAVEARKATASRVMASTTVLLVAGIGALALVMLLAAASGEEQVLAKLGPLAGVPGWAGLVGVVLQITAAAGLLAFGVALSWTFGREFADGTVAALFGLPVSRAAIALGKLLVYAAWSVGVAVALTAVVAVLGFAMGFGTTDAAGVGELVRIPVLVVLSALIAVPAAWVATLGRGLLPGIAATIAIIVVAQVSALADVGAWVPLVAPALWAIAPGTVPAAALVTVPSVPLVFGVLTTWAWSRLQLDR</sequence>
<name>A0ABN2UE12_9MICO</name>
<evidence type="ECO:0000256" key="2">
    <source>
        <dbReference type="SAM" id="Phobius"/>
    </source>
</evidence>
<feature type="transmembrane region" description="Helical" evidence="2">
    <location>
        <begin position="47"/>
        <end position="70"/>
    </location>
</feature>
<feature type="transmembrane region" description="Helical" evidence="2">
    <location>
        <begin position="249"/>
        <end position="273"/>
    </location>
</feature>
<gene>
    <name evidence="3" type="ORF">GCM10009819_19490</name>
</gene>
<proteinExistence type="predicted"/>
<comment type="caution">
    <text evidence="3">The sequence shown here is derived from an EMBL/GenBank/DDBJ whole genome shotgun (WGS) entry which is preliminary data.</text>
</comment>
<organism evidence="3 4">
    <name type="scientific">Agromyces tropicus</name>
    <dbReference type="NCBI Taxonomy" id="555371"/>
    <lineage>
        <taxon>Bacteria</taxon>
        <taxon>Bacillati</taxon>
        <taxon>Actinomycetota</taxon>
        <taxon>Actinomycetes</taxon>
        <taxon>Micrococcales</taxon>
        <taxon>Microbacteriaceae</taxon>
        <taxon>Agromyces</taxon>
    </lineage>
</organism>
<feature type="transmembrane region" description="Helical" evidence="2">
    <location>
        <begin position="144"/>
        <end position="171"/>
    </location>
</feature>
<dbReference type="EMBL" id="BAAAPW010000002">
    <property type="protein sequence ID" value="GAA2035174.1"/>
    <property type="molecule type" value="Genomic_DNA"/>
</dbReference>
<keyword evidence="4" id="KW-1185">Reference proteome</keyword>
<keyword evidence="2" id="KW-0472">Membrane</keyword>
<reference evidence="3 4" key="1">
    <citation type="journal article" date="2019" name="Int. J. Syst. Evol. Microbiol.">
        <title>The Global Catalogue of Microorganisms (GCM) 10K type strain sequencing project: providing services to taxonomists for standard genome sequencing and annotation.</title>
        <authorList>
            <consortium name="The Broad Institute Genomics Platform"/>
            <consortium name="The Broad Institute Genome Sequencing Center for Infectious Disease"/>
            <person name="Wu L."/>
            <person name="Ma J."/>
        </authorList>
    </citation>
    <scope>NUCLEOTIDE SEQUENCE [LARGE SCALE GENOMIC DNA]</scope>
    <source>
        <strain evidence="3 4">JCM 15672</strain>
    </source>
</reference>
<dbReference type="Proteomes" id="UP001501196">
    <property type="component" value="Unassembled WGS sequence"/>
</dbReference>
<feature type="region of interest" description="Disordered" evidence="1">
    <location>
        <begin position="1"/>
        <end position="21"/>
    </location>
</feature>
<keyword evidence="2" id="KW-0812">Transmembrane</keyword>
<feature type="transmembrane region" description="Helical" evidence="2">
    <location>
        <begin position="209"/>
        <end position="229"/>
    </location>
</feature>
<feature type="compositionally biased region" description="Low complexity" evidence="1">
    <location>
        <begin position="1"/>
        <end position="17"/>
    </location>
</feature>
<dbReference type="RefSeq" id="WP_344372494.1">
    <property type="nucleotide sequence ID" value="NZ_BAAAPW010000002.1"/>
</dbReference>
<dbReference type="Pfam" id="PF12730">
    <property type="entry name" value="ABC2_membrane_4"/>
    <property type="match status" value="1"/>
</dbReference>
<feature type="transmembrane region" description="Helical" evidence="2">
    <location>
        <begin position="183"/>
        <end position="202"/>
    </location>
</feature>
<evidence type="ECO:0000313" key="4">
    <source>
        <dbReference type="Proteomes" id="UP001501196"/>
    </source>
</evidence>
<accession>A0ABN2UE12</accession>
<feature type="transmembrane region" description="Helical" evidence="2">
    <location>
        <begin position="90"/>
        <end position="113"/>
    </location>
</feature>
<protein>
    <submittedName>
        <fullName evidence="3">ABC transporter permease</fullName>
    </submittedName>
</protein>
<evidence type="ECO:0000256" key="1">
    <source>
        <dbReference type="SAM" id="MobiDB-lite"/>
    </source>
</evidence>
<keyword evidence="2" id="KW-1133">Transmembrane helix</keyword>